<dbReference type="PANTHER" id="PTHR23028">
    <property type="entry name" value="ACETYLTRANSFERASE"/>
    <property type="match status" value="1"/>
</dbReference>
<dbReference type="EMBL" id="BTRK01000002">
    <property type="protein sequence ID" value="GMR34712.1"/>
    <property type="molecule type" value="Genomic_DNA"/>
</dbReference>
<dbReference type="GO" id="GO:0000271">
    <property type="term" value="P:polysaccharide biosynthetic process"/>
    <property type="evidence" value="ECO:0007669"/>
    <property type="project" value="TreeGrafter"/>
</dbReference>
<proteinExistence type="predicted"/>
<accession>A0AAN5C9F2</accession>
<comment type="caution">
    <text evidence="2">The sequence shown here is derived from an EMBL/GenBank/DDBJ whole genome shotgun (WGS) entry which is preliminary data.</text>
</comment>
<dbReference type="GO" id="GO:0016020">
    <property type="term" value="C:membrane"/>
    <property type="evidence" value="ECO:0007669"/>
    <property type="project" value="TreeGrafter"/>
</dbReference>
<feature type="non-terminal residue" evidence="2">
    <location>
        <position position="1"/>
    </location>
</feature>
<name>A0AAN5C9F2_9BILA</name>
<evidence type="ECO:0000313" key="3">
    <source>
        <dbReference type="Proteomes" id="UP001328107"/>
    </source>
</evidence>
<protein>
    <recommendedName>
        <fullName evidence="1">SGNH domain-containing protein</fullName>
    </recommendedName>
</protein>
<dbReference type="PANTHER" id="PTHR23028:SF127">
    <property type="entry name" value="ACYL_TRANSF_3 DOMAIN-CONTAINING PROTEIN-RELATED"/>
    <property type="match status" value="1"/>
</dbReference>
<dbReference type="InterPro" id="IPR050879">
    <property type="entry name" value="Acyltransferase_3"/>
</dbReference>
<organism evidence="2 3">
    <name type="scientific">Pristionchus mayeri</name>
    <dbReference type="NCBI Taxonomy" id="1317129"/>
    <lineage>
        <taxon>Eukaryota</taxon>
        <taxon>Metazoa</taxon>
        <taxon>Ecdysozoa</taxon>
        <taxon>Nematoda</taxon>
        <taxon>Chromadorea</taxon>
        <taxon>Rhabditida</taxon>
        <taxon>Rhabditina</taxon>
        <taxon>Diplogasteromorpha</taxon>
        <taxon>Diplogasteroidea</taxon>
        <taxon>Neodiplogasteridae</taxon>
        <taxon>Pristionchus</taxon>
    </lineage>
</organism>
<dbReference type="InterPro" id="IPR043968">
    <property type="entry name" value="SGNH"/>
</dbReference>
<dbReference type="Pfam" id="PF19040">
    <property type="entry name" value="SGNH"/>
    <property type="match status" value="1"/>
</dbReference>
<keyword evidence="3" id="KW-1185">Reference proteome</keyword>
<dbReference type="AlphaFoldDB" id="A0AAN5C9F2"/>
<sequence length="102" mass="11342">GGNPFGFCDLKKGTGSLHFLIMGNSYAANLGGLVQQHFRTIYGKLQSRVISQCEPLVNTVKDRFCPDYAAAHKKFDAAIKKERPDILFLVARHVMFALTIEV</sequence>
<dbReference type="Proteomes" id="UP001328107">
    <property type="component" value="Unassembled WGS sequence"/>
</dbReference>
<feature type="domain" description="SGNH" evidence="1">
    <location>
        <begin position="6"/>
        <end position="95"/>
    </location>
</feature>
<gene>
    <name evidence="2" type="ORF">PMAYCL1PPCAC_04908</name>
</gene>
<evidence type="ECO:0000313" key="2">
    <source>
        <dbReference type="EMBL" id="GMR34712.1"/>
    </source>
</evidence>
<reference evidence="3" key="1">
    <citation type="submission" date="2022-10" db="EMBL/GenBank/DDBJ databases">
        <title>Genome assembly of Pristionchus species.</title>
        <authorList>
            <person name="Yoshida K."/>
            <person name="Sommer R.J."/>
        </authorList>
    </citation>
    <scope>NUCLEOTIDE SEQUENCE [LARGE SCALE GENOMIC DNA]</scope>
    <source>
        <strain evidence="3">RS5460</strain>
    </source>
</reference>
<evidence type="ECO:0000259" key="1">
    <source>
        <dbReference type="Pfam" id="PF19040"/>
    </source>
</evidence>